<dbReference type="Proteomes" id="UP000195208">
    <property type="component" value="Unassembled WGS sequence"/>
</dbReference>
<keyword evidence="2" id="KW-1185">Reference proteome</keyword>
<dbReference type="RefSeq" id="WP_039644983.1">
    <property type="nucleotide sequence ID" value="NZ_JAPTFZ010000006.1"/>
</dbReference>
<dbReference type="EMBL" id="NEFX01000018">
    <property type="protein sequence ID" value="OTW30504.1"/>
    <property type="molecule type" value="Genomic_DNA"/>
</dbReference>
<name>A0ABX3Z1Z3_9STAP</name>
<protein>
    <submittedName>
        <fullName evidence="1">Uncharacterized protein</fullName>
    </submittedName>
</protein>
<proteinExistence type="predicted"/>
<dbReference type="GeneID" id="41072827"/>
<reference evidence="1 2" key="1">
    <citation type="submission" date="2017-04" db="EMBL/GenBank/DDBJ databases">
        <title>Staphylococcus agnetis, a potential pathogen in the broiler production.</title>
        <authorList>
            <person name="Poulsen L."/>
        </authorList>
    </citation>
    <scope>NUCLEOTIDE SEQUENCE [LARGE SCALE GENOMIC DNA]</scope>
    <source>
        <strain evidence="1 2">723_310714_2_2_spleen</strain>
    </source>
</reference>
<gene>
    <name evidence="1" type="ORF">B9M88_09555</name>
</gene>
<organism evidence="1 2">
    <name type="scientific">Staphylococcus agnetis</name>
    <dbReference type="NCBI Taxonomy" id="985762"/>
    <lineage>
        <taxon>Bacteria</taxon>
        <taxon>Bacillati</taxon>
        <taxon>Bacillota</taxon>
        <taxon>Bacilli</taxon>
        <taxon>Bacillales</taxon>
        <taxon>Staphylococcaceae</taxon>
        <taxon>Staphylococcus</taxon>
    </lineage>
</organism>
<accession>A0ABX3Z1Z3</accession>
<evidence type="ECO:0000313" key="1">
    <source>
        <dbReference type="EMBL" id="OTW30504.1"/>
    </source>
</evidence>
<comment type="caution">
    <text evidence="1">The sequence shown here is derived from an EMBL/GenBank/DDBJ whole genome shotgun (WGS) entry which is preliminary data.</text>
</comment>
<sequence length="80" mass="9254">MAHYSVRVTRDKNVGKLKEKDLKEIKEEAIVAMYKVIRQHIVGFDLSKPDGKLTVFEFDIDVNSPKTTRDKEYASNIELI</sequence>
<evidence type="ECO:0000313" key="2">
    <source>
        <dbReference type="Proteomes" id="UP000195208"/>
    </source>
</evidence>